<reference evidence="10" key="2">
    <citation type="submission" date="2023-01" db="EMBL/GenBank/DDBJ databases">
        <authorList>
            <person name="Petersen C."/>
        </authorList>
    </citation>
    <scope>NUCLEOTIDE SEQUENCE</scope>
    <source>
        <strain evidence="10">IBT 17514</strain>
    </source>
</reference>
<keyword evidence="9" id="KW-0812">Transmembrane</keyword>
<keyword evidence="7" id="KW-0503">Monooxygenase</keyword>
<evidence type="ECO:0000256" key="2">
    <source>
        <dbReference type="ARBA" id="ARBA00010617"/>
    </source>
</evidence>
<dbReference type="GO" id="GO:0020037">
    <property type="term" value="F:heme binding"/>
    <property type="evidence" value="ECO:0007669"/>
    <property type="project" value="InterPro"/>
</dbReference>
<comment type="similarity">
    <text evidence="2">Belongs to the cytochrome P450 family.</text>
</comment>
<evidence type="ECO:0000256" key="7">
    <source>
        <dbReference type="ARBA" id="ARBA00023033"/>
    </source>
</evidence>
<feature type="binding site" description="axial binding residue" evidence="8">
    <location>
        <position position="381"/>
    </location>
    <ligand>
        <name>heme</name>
        <dbReference type="ChEBI" id="CHEBI:30413"/>
    </ligand>
    <ligandPart>
        <name>Fe</name>
        <dbReference type="ChEBI" id="CHEBI:18248"/>
    </ligandPart>
</feature>
<comment type="caution">
    <text evidence="10">The sequence shown here is derived from an EMBL/GenBank/DDBJ whole genome shotgun (WGS) entry which is preliminary data.</text>
</comment>
<dbReference type="SUPFAM" id="SSF48264">
    <property type="entry name" value="Cytochrome P450"/>
    <property type="match status" value="1"/>
</dbReference>
<evidence type="ECO:0000256" key="4">
    <source>
        <dbReference type="ARBA" id="ARBA00022723"/>
    </source>
</evidence>
<dbReference type="PRINTS" id="PR00465">
    <property type="entry name" value="EP450IV"/>
</dbReference>
<name>A0AAD6MZJ9_9EURO</name>
<feature type="transmembrane region" description="Helical" evidence="9">
    <location>
        <begin position="224"/>
        <end position="247"/>
    </location>
</feature>
<comment type="cofactor">
    <cofactor evidence="1 8">
        <name>heme</name>
        <dbReference type="ChEBI" id="CHEBI:30413"/>
    </cofactor>
</comment>
<dbReference type="AlphaFoldDB" id="A0AAD6MZJ9"/>
<evidence type="ECO:0000256" key="3">
    <source>
        <dbReference type="ARBA" id="ARBA00022617"/>
    </source>
</evidence>
<keyword evidence="4 8" id="KW-0479">Metal-binding</keyword>
<dbReference type="InterPro" id="IPR050529">
    <property type="entry name" value="CYP450_sterol_14alpha_dmase"/>
</dbReference>
<evidence type="ECO:0000313" key="11">
    <source>
        <dbReference type="Proteomes" id="UP001215712"/>
    </source>
</evidence>
<evidence type="ECO:0000256" key="8">
    <source>
        <dbReference type="PIRSR" id="PIRSR602403-1"/>
    </source>
</evidence>
<keyword evidence="11" id="KW-1185">Reference proteome</keyword>
<evidence type="ECO:0000256" key="1">
    <source>
        <dbReference type="ARBA" id="ARBA00001971"/>
    </source>
</evidence>
<proteinExistence type="inferred from homology"/>
<keyword evidence="9" id="KW-0472">Membrane</keyword>
<dbReference type="GO" id="GO:0005506">
    <property type="term" value="F:iron ion binding"/>
    <property type="evidence" value="ECO:0007669"/>
    <property type="project" value="InterPro"/>
</dbReference>
<evidence type="ECO:0000256" key="5">
    <source>
        <dbReference type="ARBA" id="ARBA00023002"/>
    </source>
</evidence>
<keyword evidence="5" id="KW-0560">Oxidoreductase</keyword>
<evidence type="ECO:0000256" key="6">
    <source>
        <dbReference type="ARBA" id="ARBA00023004"/>
    </source>
</evidence>
<dbReference type="EMBL" id="JAQJAN010000002">
    <property type="protein sequence ID" value="KAJ5738154.1"/>
    <property type="molecule type" value="Genomic_DNA"/>
</dbReference>
<accession>A0AAD6MZJ9</accession>
<dbReference type="PANTHER" id="PTHR24304:SF2">
    <property type="entry name" value="24-HYDROXYCHOLESTEROL 7-ALPHA-HYDROXYLASE"/>
    <property type="match status" value="1"/>
</dbReference>
<dbReference type="PANTHER" id="PTHR24304">
    <property type="entry name" value="CYTOCHROME P450 FAMILY 7"/>
    <property type="match status" value="1"/>
</dbReference>
<sequence>MMGQDMVMATTASQITAIEKQPSTYSFEPFLDIMYADFAQVHPQRKPFLWQRPSEGSKELFPNPKKLPPSILGVGMLHQQLQRPDLLHGYMSKSLSATNKALEWESIHPNSILASSEELKVVSLDNIVCETLFDAQTTSFFGPYLLKLEPNLLFTLKDWDLNSWRVSYKLPSFLAGQATGPRGQMIDVLTQYFSAPAHLRSGCVPFINEVYAEYKQAGLSDRDIGGIIFTILWGLNLNVIIITFWMVAHIMSNPRIMEEIRQEIAPMMEFLQNREDNGDTFAEVTKTHLLNGSPILNSIFNETLRHTSMGNSFRKTSQDTLLEGRDIPANTIIIIPQRPQLMDPAAFGKDHDTFDFYRFVNDKSLLRKGEFRPFGGGTTMCGGRIAGRHQILAFTAIIFWRYDLEMISPDQEILGVQGKAFPRLDETLLSIGASKARKGDDMILKMRPRNL</sequence>
<dbReference type="InterPro" id="IPR036396">
    <property type="entry name" value="Cyt_P450_sf"/>
</dbReference>
<dbReference type="Pfam" id="PF00067">
    <property type="entry name" value="p450"/>
    <property type="match status" value="1"/>
</dbReference>
<dbReference type="GO" id="GO:0008395">
    <property type="term" value="F:steroid hydroxylase activity"/>
    <property type="evidence" value="ECO:0007669"/>
    <property type="project" value="TreeGrafter"/>
</dbReference>
<reference evidence="10" key="1">
    <citation type="journal article" date="2023" name="IMA Fungus">
        <title>Comparative genomic study of the Penicillium genus elucidates a diverse pangenome and 15 lateral gene transfer events.</title>
        <authorList>
            <person name="Petersen C."/>
            <person name="Sorensen T."/>
            <person name="Nielsen M.R."/>
            <person name="Sondergaard T.E."/>
            <person name="Sorensen J.L."/>
            <person name="Fitzpatrick D.A."/>
            <person name="Frisvad J.C."/>
            <person name="Nielsen K.L."/>
        </authorList>
    </citation>
    <scope>NUCLEOTIDE SEQUENCE</scope>
    <source>
        <strain evidence="10">IBT 17514</strain>
    </source>
</reference>
<dbReference type="GO" id="GO:0016705">
    <property type="term" value="F:oxidoreductase activity, acting on paired donors, with incorporation or reduction of molecular oxygen"/>
    <property type="evidence" value="ECO:0007669"/>
    <property type="project" value="InterPro"/>
</dbReference>
<dbReference type="InterPro" id="IPR001128">
    <property type="entry name" value="Cyt_P450"/>
</dbReference>
<dbReference type="Gene3D" id="1.10.630.10">
    <property type="entry name" value="Cytochrome P450"/>
    <property type="match status" value="1"/>
</dbReference>
<keyword evidence="3 8" id="KW-0349">Heme</keyword>
<dbReference type="CDD" id="cd11040">
    <property type="entry name" value="CYP7_CYP8-like"/>
    <property type="match status" value="1"/>
</dbReference>
<dbReference type="GO" id="GO:0043386">
    <property type="term" value="P:mycotoxin biosynthetic process"/>
    <property type="evidence" value="ECO:0007669"/>
    <property type="project" value="UniProtKB-ARBA"/>
</dbReference>
<dbReference type="Proteomes" id="UP001215712">
    <property type="component" value="Unassembled WGS sequence"/>
</dbReference>
<keyword evidence="9" id="KW-1133">Transmembrane helix</keyword>
<organism evidence="10 11">
    <name type="scientific">Penicillium malachiteum</name>
    <dbReference type="NCBI Taxonomy" id="1324776"/>
    <lineage>
        <taxon>Eukaryota</taxon>
        <taxon>Fungi</taxon>
        <taxon>Dikarya</taxon>
        <taxon>Ascomycota</taxon>
        <taxon>Pezizomycotina</taxon>
        <taxon>Eurotiomycetes</taxon>
        <taxon>Eurotiomycetidae</taxon>
        <taxon>Eurotiales</taxon>
        <taxon>Aspergillaceae</taxon>
        <taxon>Penicillium</taxon>
    </lineage>
</organism>
<evidence type="ECO:0000313" key="10">
    <source>
        <dbReference type="EMBL" id="KAJ5738154.1"/>
    </source>
</evidence>
<gene>
    <name evidence="10" type="ORF">N7493_001309</name>
</gene>
<evidence type="ECO:0000256" key="9">
    <source>
        <dbReference type="SAM" id="Phobius"/>
    </source>
</evidence>
<dbReference type="InterPro" id="IPR002403">
    <property type="entry name" value="Cyt_P450_E_grp-IV"/>
</dbReference>
<protein>
    <submittedName>
        <fullName evidence="10">Cytochrome P450</fullName>
    </submittedName>
</protein>
<keyword evidence="6 8" id="KW-0408">Iron</keyword>